<organism evidence="4 9">
    <name type="scientific">Acinetobacter baumannii</name>
    <dbReference type="NCBI Taxonomy" id="470"/>
    <lineage>
        <taxon>Bacteria</taxon>
        <taxon>Pseudomonadati</taxon>
        <taxon>Pseudomonadota</taxon>
        <taxon>Gammaproteobacteria</taxon>
        <taxon>Moraxellales</taxon>
        <taxon>Moraxellaceae</taxon>
        <taxon>Acinetobacter</taxon>
        <taxon>Acinetobacter calcoaceticus/baumannii complex</taxon>
    </lineage>
</organism>
<reference evidence="4 9" key="3">
    <citation type="journal article" date="2017" name="Ann. Clin. Microbiol. Antimicrob.">
        <title>New eight genes identified at the clinical multidrug-resistant Acinetobacter baumannii DMS06669 strain in a Vietnam hospital.</title>
        <authorList>
            <person name="Si-Tuan N."/>
            <person name="Ngoc H.M."/>
            <person name="Hang P.T.T."/>
            <person name="Nguyen C."/>
            <person name="Van P.H."/>
            <person name="Huong N.T."/>
        </authorList>
    </citation>
    <scope>NUCLEOTIDE SEQUENCE [LARGE SCALE GENOMIC DNA]</scope>
    <source>
        <strain evidence="4 9">DMS06669</strain>
    </source>
</reference>
<accession>A0A0G4QP54</accession>
<dbReference type="Proteomes" id="UP000066661">
    <property type="component" value="Chromosome I"/>
</dbReference>
<evidence type="ECO:0000313" key="4">
    <source>
        <dbReference type="EMBL" id="MYM77773.1"/>
    </source>
</evidence>
<name>A0A0G4QP54_ACIBA</name>
<evidence type="ECO:0000313" key="9">
    <source>
        <dbReference type="Proteomes" id="UP000480763"/>
    </source>
</evidence>
<sequence length="97" mass="11508">MNTILYFLEIVGTTLFVTVAISGFVNYFGYRKSYENFGTLSEQIFEKLGFEYPKEQDFYNDFLTDDGVQISVMKYRKNLKGLDPYPEDYFDKKNFLK</sequence>
<dbReference type="EMBL" id="LRDT01000007">
    <property type="protein sequence ID" value="KZA21431.1"/>
    <property type="molecule type" value="Genomic_DNA"/>
</dbReference>
<dbReference type="Proteomes" id="UP000480763">
    <property type="component" value="Unassembled WGS sequence"/>
</dbReference>
<reference evidence="3 7" key="2">
    <citation type="submission" date="2016-01" db="EMBL/GenBank/DDBJ databases">
        <title>Draft sequences of Acinetobacter baumannii isolates from wounded military personnel.</title>
        <authorList>
            <person name="Arivett B.A."/>
            <person name="Fiester S.E."/>
            <person name="Ream D.C."/>
            <person name="Actis L.A."/>
        </authorList>
    </citation>
    <scope>NUCLEOTIDE SEQUENCE [LARGE SCALE GENOMIC DNA]</scope>
    <source>
        <strain evidence="3 7">AB2828</strain>
    </source>
</reference>
<keyword evidence="1" id="KW-0812">Transmembrane</keyword>
<gene>
    <name evidence="2" type="ORF">ABR2091_1288</name>
    <name evidence="5" type="ORF">FJU42_19335</name>
    <name evidence="4" type="ORF">GSE42_07520</name>
    <name evidence="3" type="ORF">LV35_00508</name>
</gene>
<dbReference type="EMBL" id="WWCH01000001">
    <property type="protein sequence ID" value="MYM77773.1"/>
    <property type="molecule type" value="Genomic_DNA"/>
</dbReference>
<evidence type="ECO:0000313" key="7">
    <source>
        <dbReference type="Proteomes" id="UP000076296"/>
    </source>
</evidence>
<evidence type="ECO:0000313" key="8">
    <source>
        <dbReference type="Proteomes" id="UP000315888"/>
    </source>
</evidence>
<protein>
    <submittedName>
        <fullName evidence="2">Putative membrane protein</fullName>
    </submittedName>
</protein>
<dbReference type="AlphaFoldDB" id="A0A0G4QP54"/>
<evidence type="ECO:0000256" key="1">
    <source>
        <dbReference type="SAM" id="Phobius"/>
    </source>
</evidence>
<keyword evidence="1" id="KW-1133">Transmembrane helix</keyword>
<evidence type="ECO:0000313" key="2">
    <source>
        <dbReference type="EMBL" id="CUW34691.1"/>
    </source>
</evidence>
<reference evidence="4" key="5">
    <citation type="submission" date="2019-12" db="EMBL/GenBank/DDBJ databases">
        <authorList>
            <person name="Nguyen S.-T."/>
        </authorList>
    </citation>
    <scope>NUCLEOTIDE SEQUENCE</scope>
    <source>
        <strain evidence="4">DMS06669</strain>
    </source>
</reference>
<evidence type="ECO:0000313" key="6">
    <source>
        <dbReference type="Proteomes" id="UP000066661"/>
    </source>
</evidence>
<dbReference type="Proteomes" id="UP000315888">
    <property type="component" value="Unassembled WGS sequence"/>
</dbReference>
<evidence type="ECO:0000313" key="3">
    <source>
        <dbReference type="EMBL" id="KZA21431.1"/>
    </source>
</evidence>
<feature type="transmembrane region" description="Helical" evidence="1">
    <location>
        <begin position="6"/>
        <end position="28"/>
    </location>
</feature>
<dbReference type="EMBL" id="LN997846">
    <property type="protein sequence ID" value="CUW34691.1"/>
    <property type="molecule type" value="Genomic_DNA"/>
</dbReference>
<keyword evidence="1" id="KW-0472">Membrane</keyword>
<dbReference type="Proteomes" id="UP000076296">
    <property type="component" value="Unassembled WGS sequence"/>
</dbReference>
<reference evidence="2 6" key="1">
    <citation type="submission" date="2015-12" db="EMBL/GenBank/DDBJ databases">
        <authorList>
            <person name="Wibberg D."/>
        </authorList>
    </citation>
    <scope>NUCLEOTIDE SEQUENCE [LARGE SCALE GENOMIC DNA]</scope>
    <source>
        <strain evidence="2">R2091</strain>
    </source>
</reference>
<evidence type="ECO:0000313" key="5">
    <source>
        <dbReference type="EMBL" id="TPU60353.1"/>
    </source>
</evidence>
<proteinExistence type="predicted"/>
<reference evidence="5 8" key="4">
    <citation type="submission" date="2019-06" db="EMBL/GenBank/DDBJ databases">
        <title>A Diverse Panel of Clinical Acinetobacter baumannii for Research Use.</title>
        <authorList>
            <person name="Mcgann P."/>
            <person name="Snesrud E."/>
            <person name="Galac M.R."/>
        </authorList>
    </citation>
    <scope>NUCLEOTIDE SEQUENCE [LARGE SCALE GENOMIC DNA]</scope>
    <source>
        <strain evidence="5 8">MRSN14237</strain>
    </source>
</reference>
<dbReference type="EMBL" id="VHGY01000072">
    <property type="protein sequence ID" value="TPU60353.1"/>
    <property type="molecule type" value="Genomic_DNA"/>
</dbReference>